<evidence type="ECO:0000313" key="4">
    <source>
        <dbReference type="EMBL" id="GJJ09539.1"/>
    </source>
</evidence>
<dbReference type="InterPro" id="IPR029055">
    <property type="entry name" value="Ntn_hydrolases_N"/>
</dbReference>
<sequence length="479" mass="53058">MCRFVVYKGTQPVQLSQLLTKPAHSIIRQAFDPRLRTDHRRPINGDGFGVGIQLQDGMILFTILNSEYSHAFLHLLHLCVQPAHTSIVCFGPDDNKAWNNDNLTRLAEKIKSPLVFAHVRAYTSGSLSLDNCHPFVFGKLMFMHNGEVAGFEKIKRKLQASLSDEIFSVVKGNTDSEWSFALFLSKLPDIHASHFTTQILREAMETTIISLNEFAREADIVEPSLLNFVVSDGETVVATRYISSKVHEAASLWYSSGTSFDEYAPGGHYRMSKADKRENIILIASEPLTFEKADWMEIRTNTMVVITPKMNILQIPIVDEFYVAPSDPASQNRGGTPWLITAAEWWGIFLRFLTPVFIGLEGISSLLVAQICGQKSKELASKGEEWQFSLLVLAAAAYVASATIMVLAYPAAAINPLSASLLGASVASIVFLTLIGFALRRTNVIESAGLALFLSYNVWLCGFDGTFPWNTSWDAAATY</sequence>
<evidence type="ECO:0000256" key="2">
    <source>
        <dbReference type="SAM" id="Phobius"/>
    </source>
</evidence>
<keyword evidence="1" id="KW-0315">Glutamine amidotransferase</keyword>
<name>A0AAV5A4I3_9AGAM</name>
<dbReference type="InterPro" id="IPR013635">
    <property type="entry name" value="Ice2"/>
</dbReference>
<reference evidence="4" key="1">
    <citation type="submission" date="2021-10" db="EMBL/GenBank/DDBJ databases">
        <title>De novo Genome Assembly of Clathrus columnatus (Basidiomycota, Fungi) Using Illumina and Nanopore Sequence Data.</title>
        <authorList>
            <person name="Ogiso-Tanaka E."/>
            <person name="Itagaki H."/>
            <person name="Hosoya T."/>
            <person name="Hosaka K."/>
        </authorList>
    </citation>
    <scope>NUCLEOTIDE SEQUENCE</scope>
    <source>
        <strain evidence="4">MO-923</strain>
    </source>
</reference>
<dbReference type="InterPro" id="IPR026869">
    <property type="entry name" value="EgtC-like"/>
</dbReference>
<dbReference type="Gene3D" id="3.60.20.10">
    <property type="entry name" value="Glutamine Phosphoribosylpyrophosphate, subunit 1, domain 1"/>
    <property type="match status" value="1"/>
</dbReference>
<dbReference type="Proteomes" id="UP001050691">
    <property type="component" value="Unassembled WGS sequence"/>
</dbReference>
<protein>
    <recommendedName>
        <fullName evidence="3">Glutamine amidotransferase type-2 domain-containing protein</fullName>
    </recommendedName>
</protein>
<dbReference type="EMBL" id="BPWL01000004">
    <property type="protein sequence ID" value="GJJ09539.1"/>
    <property type="molecule type" value="Genomic_DNA"/>
</dbReference>
<evidence type="ECO:0000259" key="3">
    <source>
        <dbReference type="PROSITE" id="PS51278"/>
    </source>
</evidence>
<accession>A0AAV5A4I3</accession>
<dbReference type="PANTHER" id="PTHR43187">
    <property type="entry name" value="GLUTAMINE AMIDOTRANSFERASE DUG3-RELATED"/>
    <property type="match status" value="1"/>
</dbReference>
<dbReference type="Pfam" id="PF08426">
    <property type="entry name" value="ICE2"/>
    <property type="match status" value="1"/>
</dbReference>
<dbReference type="AlphaFoldDB" id="A0AAV5A4I3"/>
<dbReference type="GO" id="GO:0006751">
    <property type="term" value="P:glutathione catabolic process"/>
    <property type="evidence" value="ECO:0007669"/>
    <property type="project" value="TreeGrafter"/>
</dbReference>
<dbReference type="InterPro" id="IPR017932">
    <property type="entry name" value="GATase_2_dom"/>
</dbReference>
<comment type="caution">
    <text evidence="4">The sequence shown here is derived from an EMBL/GenBank/DDBJ whole genome shotgun (WGS) entry which is preliminary data.</text>
</comment>
<dbReference type="GO" id="GO:0005737">
    <property type="term" value="C:cytoplasm"/>
    <property type="evidence" value="ECO:0007669"/>
    <property type="project" value="TreeGrafter"/>
</dbReference>
<feature type="transmembrane region" description="Helical" evidence="2">
    <location>
        <begin position="417"/>
        <end position="439"/>
    </location>
</feature>
<dbReference type="InterPro" id="IPR052373">
    <property type="entry name" value="Gamma-glu_amide_hydrolase"/>
</dbReference>
<feature type="transmembrane region" description="Helical" evidence="2">
    <location>
        <begin position="390"/>
        <end position="411"/>
    </location>
</feature>
<keyword evidence="5" id="KW-1185">Reference proteome</keyword>
<dbReference type="PROSITE" id="PS51278">
    <property type="entry name" value="GATASE_TYPE_2"/>
    <property type="match status" value="1"/>
</dbReference>
<dbReference type="PANTHER" id="PTHR43187:SF1">
    <property type="entry name" value="GLUTAMINE AMIDOTRANSFERASE DUG3-RELATED"/>
    <property type="match status" value="1"/>
</dbReference>
<gene>
    <name evidence="4" type="ORF">Clacol_003762</name>
</gene>
<organism evidence="4 5">
    <name type="scientific">Clathrus columnatus</name>
    <dbReference type="NCBI Taxonomy" id="1419009"/>
    <lineage>
        <taxon>Eukaryota</taxon>
        <taxon>Fungi</taxon>
        <taxon>Dikarya</taxon>
        <taxon>Basidiomycota</taxon>
        <taxon>Agaricomycotina</taxon>
        <taxon>Agaricomycetes</taxon>
        <taxon>Phallomycetidae</taxon>
        <taxon>Phallales</taxon>
        <taxon>Clathraceae</taxon>
        <taxon>Clathrus</taxon>
    </lineage>
</organism>
<proteinExistence type="predicted"/>
<evidence type="ECO:0000256" key="1">
    <source>
        <dbReference type="ARBA" id="ARBA00022962"/>
    </source>
</evidence>
<evidence type="ECO:0000313" key="5">
    <source>
        <dbReference type="Proteomes" id="UP001050691"/>
    </source>
</evidence>
<keyword evidence="2" id="KW-1133">Transmembrane helix</keyword>
<dbReference type="SUPFAM" id="SSF56235">
    <property type="entry name" value="N-terminal nucleophile aminohydrolases (Ntn hydrolases)"/>
    <property type="match status" value="1"/>
</dbReference>
<feature type="transmembrane region" description="Helical" evidence="2">
    <location>
        <begin position="345"/>
        <end position="369"/>
    </location>
</feature>
<dbReference type="GO" id="GO:0008242">
    <property type="term" value="F:omega peptidase activity"/>
    <property type="evidence" value="ECO:0007669"/>
    <property type="project" value="TreeGrafter"/>
</dbReference>
<feature type="domain" description="Glutamine amidotransferase type-2" evidence="3">
    <location>
        <begin position="2"/>
        <end position="274"/>
    </location>
</feature>
<keyword evidence="2" id="KW-0472">Membrane</keyword>
<dbReference type="CDD" id="cd01908">
    <property type="entry name" value="YafJ"/>
    <property type="match status" value="1"/>
</dbReference>
<dbReference type="GO" id="GO:0061672">
    <property type="term" value="C:glutathione hydrolase complex"/>
    <property type="evidence" value="ECO:0007669"/>
    <property type="project" value="TreeGrafter"/>
</dbReference>
<keyword evidence="2" id="KW-0812">Transmembrane</keyword>
<dbReference type="Pfam" id="PF13230">
    <property type="entry name" value="GATase_4"/>
    <property type="match status" value="1"/>
</dbReference>